<reference evidence="2" key="1">
    <citation type="submission" date="2021-01" db="EMBL/GenBank/DDBJ databases">
        <authorList>
            <person name="Corre E."/>
            <person name="Pelletier E."/>
            <person name="Niang G."/>
            <person name="Scheremetjew M."/>
            <person name="Finn R."/>
            <person name="Kale V."/>
            <person name="Holt S."/>
            <person name="Cochrane G."/>
            <person name="Meng A."/>
            <person name="Brown T."/>
            <person name="Cohen L."/>
        </authorList>
    </citation>
    <scope>NUCLEOTIDE SEQUENCE</scope>
    <source>
        <strain evidence="2">NY070348D</strain>
    </source>
</reference>
<dbReference type="SUPFAM" id="SSF52799">
    <property type="entry name" value="(Phosphotyrosine protein) phosphatases II"/>
    <property type="match status" value="1"/>
</dbReference>
<dbReference type="PANTHER" id="PTHR31126">
    <property type="entry name" value="TYROSINE-PROTEIN PHOSPHATASE"/>
    <property type="match status" value="1"/>
</dbReference>
<dbReference type="PROSITE" id="PS50056">
    <property type="entry name" value="TYR_PHOSPHATASE_2"/>
    <property type="match status" value="1"/>
</dbReference>
<feature type="domain" description="Tyrosine specific protein phosphatases" evidence="1">
    <location>
        <begin position="149"/>
        <end position="189"/>
    </location>
</feature>
<dbReference type="Gene3D" id="3.90.190.10">
    <property type="entry name" value="Protein tyrosine phosphatase superfamily"/>
    <property type="match status" value="1"/>
</dbReference>
<sequence length="276" mass="31017">MDFALEDSLLDSPGVSFVLDQEWLRGKTGLDDVPNLRDVERAAPSSLKEGMLYRSSYMFSDQNVKSLGLRTVVDLRRVENRRCGIPNVQQVHVSLIDRATSVALFRSFPCLFKLKVVVTAPCRNLSEQVIPKLFESEESVASFYEVVLRNSVGPLRQVFEVLSKPSNYPCVVHCVAGKDRTGLVVALVLRLCDVPIPLVADDYSISETLLGRAIDENREDFDDILLHESSIRSPRESMVQVLTGIDRDFGSVWNFLEEHIGLDESQLKTIVSIMKK</sequence>
<accession>A0A7S2RQI4</accession>
<organism evidence="2">
    <name type="scientific">Mucochytrium quahogii</name>
    <dbReference type="NCBI Taxonomy" id="96639"/>
    <lineage>
        <taxon>Eukaryota</taxon>
        <taxon>Sar</taxon>
        <taxon>Stramenopiles</taxon>
        <taxon>Bigyra</taxon>
        <taxon>Labyrinthulomycetes</taxon>
        <taxon>Thraustochytrida</taxon>
        <taxon>Thraustochytriidae</taxon>
        <taxon>Mucochytrium</taxon>
    </lineage>
</organism>
<proteinExistence type="predicted"/>
<gene>
    <name evidence="2" type="ORF">QSP1433_LOCUS5944</name>
</gene>
<dbReference type="InterPro" id="IPR000387">
    <property type="entry name" value="Tyr_Pase_dom"/>
</dbReference>
<dbReference type="EMBL" id="HBHK01009579">
    <property type="protein sequence ID" value="CAD9677843.1"/>
    <property type="molecule type" value="Transcribed_RNA"/>
</dbReference>
<protein>
    <recommendedName>
        <fullName evidence="1">Tyrosine specific protein phosphatases domain-containing protein</fullName>
    </recommendedName>
</protein>
<dbReference type="AlphaFoldDB" id="A0A7S2RQI4"/>
<dbReference type="PROSITE" id="PS00383">
    <property type="entry name" value="TYR_PHOSPHATASE_1"/>
    <property type="match status" value="1"/>
</dbReference>
<dbReference type="GO" id="GO:0004721">
    <property type="term" value="F:phosphoprotein phosphatase activity"/>
    <property type="evidence" value="ECO:0007669"/>
    <property type="project" value="InterPro"/>
</dbReference>
<dbReference type="InterPro" id="IPR026893">
    <property type="entry name" value="Tyr/Ser_Pase_IphP-type"/>
</dbReference>
<dbReference type="InterPro" id="IPR016130">
    <property type="entry name" value="Tyr_Pase_AS"/>
</dbReference>
<dbReference type="PANTHER" id="PTHR31126:SF1">
    <property type="entry name" value="TYROSINE SPECIFIC PROTEIN PHOSPHATASES DOMAIN-CONTAINING PROTEIN"/>
    <property type="match status" value="1"/>
</dbReference>
<dbReference type="InterPro" id="IPR029021">
    <property type="entry name" value="Prot-tyrosine_phosphatase-like"/>
</dbReference>
<evidence type="ECO:0000259" key="1">
    <source>
        <dbReference type="PROSITE" id="PS50056"/>
    </source>
</evidence>
<dbReference type="Pfam" id="PF13350">
    <property type="entry name" value="Y_phosphatase3"/>
    <property type="match status" value="1"/>
</dbReference>
<name>A0A7S2RQI4_9STRA</name>
<evidence type="ECO:0000313" key="2">
    <source>
        <dbReference type="EMBL" id="CAD9677843.1"/>
    </source>
</evidence>